<sequence>MGIQGMELFAMGVVIILFVAVLKQFGILEPMSLEDSSDSDLELSTVRHQPEGLEQLQAQTKFTKKELQSLYRGFKNECPSGLVDEDTFKNIYSQFFPQGDATTYAHFLFNAFDIDRNGSIRFEDFVIGLSVLLRGSVTEKLNWAFNLYDINKDGYITKEEMLAIMKSIYDMMGRYTYPSVRDDAPSEHVEKFFQKMDRNRDGVVTIDEFIETCQKQTINSSPLCTIPTPFCLHMKDENIMSSMQLFENCSREEETVLWLNPYLNCMEVMPVEIKEKEREWLFFRLRSFLRFRDGITGNEDEKGAVALGTRRGDGTSSSRSTCRRPQQYGTVMKNIYDHYFLEDILLRGLLRHAAGVHSRDWCVLFLRHGLWSALNPAPPPFHPSSIIYPPWWRTIAPLKDSFDSLRTFISLFLPKFENKEPAFGTAKHSGRLSEYTQAPSPDGPSFVYCLHFDLHGSNTTILTGTVRISSTPNT</sequence>
<feature type="domain" description="EF-hand" evidence="9">
    <location>
        <begin position="100"/>
        <end position="135"/>
    </location>
</feature>
<dbReference type="GO" id="GO:1901379">
    <property type="term" value="P:regulation of potassium ion transmembrane transport"/>
    <property type="evidence" value="ECO:0007669"/>
    <property type="project" value="TreeGrafter"/>
</dbReference>
<dbReference type="EMBL" id="JARO02000305">
    <property type="protein sequence ID" value="KPP79041.1"/>
    <property type="molecule type" value="Genomic_DNA"/>
</dbReference>
<dbReference type="FunFam" id="1.10.238.10:FF:000009">
    <property type="entry name" value="Visinin-like protein 1"/>
    <property type="match status" value="1"/>
</dbReference>
<comment type="similarity">
    <text evidence="1">Belongs to the recoverin family.</text>
</comment>
<accession>A0A0N8K2Y6</accession>
<dbReference type="GO" id="GO:0008076">
    <property type="term" value="C:voltage-gated potassium channel complex"/>
    <property type="evidence" value="ECO:0007669"/>
    <property type="project" value="TreeGrafter"/>
</dbReference>
<keyword evidence="4" id="KW-0677">Repeat</keyword>
<gene>
    <name evidence="10" type="ORF">Z043_101407</name>
</gene>
<dbReference type="SMART" id="SM00054">
    <property type="entry name" value="EFh"/>
    <property type="match status" value="3"/>
</dbReference>
<dbReference type="GO" id="GO:0015459">
    <property type="term" value="F:potassium channel regulator activity"/>
    <property type="evidence" value="ECO:0007669"/>
    <property type="project" value="TreeGrafter"/>
</dbReference>
<comment type="function">
    <text evidence="7">May be involved in the calcium-dependent regulation of rhodopsin phosphorylation. Binds three calcium ions.</text>
</comment>
<protein>
    <submittedName>
        <fullName evidence="10">Calsenilin-like</fullName>
    </submittedName>
</protein>
<dbReference type="InterPro" id="IPR028846">
    <property type="entry name" value="Recoverin"/>
</dbReference>
<keyword evidence="2" id="KW-0519">Myristate</keyword>
<dbReference type="Pfam" id="PF13499">
    <property type="entry name" value="EF-hand_7"/>
    <property type="match status" value="1"/>
</dbReference>
<evidence type="ECO:0000256" key="2">
    <source>
        <dbReference type="ARBA" id="ARBA00022707"/>
    </source>
</evidence>
<evidence type="ECO:0000313" key="11">
    <source>
        <dbReference type="Proteomes" id="UP000034805"/>
    </source>
</evidence>
<dbReference type="Pfam" id="PF13833">
    <property type="entry name" value="EF-hand_8"/>
    <property type="match status" value="1"/>
</dbReference>
<organism evidence="10 11">
    <name type="scientific">Scleropages formosus</name>
    <name type="common">Asian bonytongue</name>
    <name type="synonym">Osteoglossum formosum</name>
    <dbReference type="NCBI Taxonomy" id="113540"/>
    <lineage>
        <taxon>Eukaryota</taxon>
        <taxon>Metazoa</taxon>
        <taxon>Chordata</taxon>
        <taxon>Craniata</taxon>
        <taxon>Vertebrata</taxon>
        <taxon>Euteleostomi</taxon>
        <taxon>Actinopterygii</taxon>
        <taxon>Neopterygii</taxon>
        <taxon>Teleostei</taxon>
        <taxon>Osteoglossocephala</taxon>
        <taxon>Osteoglossomorpha</taxon>
        <taxon>Osteoglossiformes</taxon>
        <taxon>Osteoglossidae</taxon>
        <taxon>Scleropages</taxon>
    </lineage>
</organism>
<evidence type="ECO:0000256" key="1">
    <source>
        <dbReference type="ARBA" id="ARBA00006049"/>
    </source>
</evidence>
<evidence type="ECO:0000313" key="10">
    <source>
        <dbReference type="EMBL" id="KPP79041.1"/>
    </source>
</evidence>
<evidence type="ECO:0000256" key="7">
    <source>
        <dbReference type="ARBA" id="ARBA00037437"/>
    </source>
</evidence>
<dbReference type="PANTHER" id="PTHR23055">
    <property type="entry name" value="CALCIUM BINDING PROTEINS"/>
    <property type="match status" value="1"/>
</dbReference>
<dbReference type="GO" id="GO:0001227">
    <property type="term" value="F:DNA-binding transcription repressor activity, RNA polymerase II-specific"/>
    <property type="evidence" value="ECO:0007669"/>
    <property type="project" value="TreeGrafter"/>
</dbReference>
<dbReference type="PROSITE" id="PS00018">
    <property type="entry name" value="EF_HAND_1"/>
    <property type="match status" value="2"/>
</dbReference>
<dbReference type="GO" id="GO:0005634">
    <property type="term" value="C:nucleus"/>
    <property type="evidence" value="ECO:0007669"/>
    <property type="project" value="TreeGrafter"/>
</dbReference>
<dbReference type="GO" id="GO:0000978">
    <property type="term" value="F:RNA polymerase II cis-regulatory region sequence-specific DNA binding"/>
    <property type="evidence" value="ECO:0007669"/>
    <property type="project" value="TreeGrafter"/>
</dbReference>
<dbReference type="CDD" id="cd00051">
    <property type="entry name" value="EFh"/>
    <property type="match status" value="2"/>
</dbReference>
<dbReference type="SUPFAM" id="SSF47473">
    <property type="entry name" value="EF-hand"/>
    <property type="match status" value="1"/>
</dbReference>
<dbReference type="Gene3D" id="1.10.238.10">
    <property type="entry name" value="EF-hand"/>
    <property type="match status" value="1"/>
</dbReference>
<dbReference type="PRINTS" id="PR00450">
    <property type="entry name" value="RECOVERIN"/>
</dbReference>
<feature type="region of interest" description="Disordered" evidence="8">
    <location>
        <begin position="302"/>
        <end position="323"/>
    </location>
</feature>
<feature type="domain" description="EF-hand" evidence="9">
    <location>
        <begin position="184"/>
        <end position="219"/>
    </location>
</feature>
<dbReference type="InterPro" id="IPR011992">
    <property type="entry name" value="EF-hand-dom_pair"/>
</dbReference>
<feature type="non-terminal residue" evidence="10">
    <location>
        <position position="474"/>
    </location>
</feature>
<dbReference type="STRING" id="113540.ENSSFOP00015074647"/>
<dbReference type="GO" id="GO:0005509">
    <property type="term" value="F:calcium ion binding"/>
    <property type="evidence" value="ECO:0007669"/>
    <property type="project" value="InterPro"/>
</dbReference>
<keyword evidence="5" id="KW-0106">Calcium</keyword>
<evidence type="ECO:0000256" key="3">
    <source>
        <dbReference type="ARBA" id="ARBA00022723"/>
    </source>
</evidence>
<evidence type="ECO:0000256" key="4">
    <source>
        <dbReference type="ARBA" id="ARBA00022737"/>
    </source>
</evidence>
<dbReference type="InterPro" id="IPR002048">
    <property type="entry name" value="EF_hand_dom"/>
</dbReference>
<evidence type="ECO:0000259" key="9">
    <source>
        <dbReference type="PROSITE" id="PS50222"/>
    </source>
</evidence>
<feature type="domain" description="EF-hand" evidence="9">
    <location>
        <begin position="136"/>
        <end position="171"/>
    </location>
</feature>
<dbReference type="InterPro" id="IPR018247">
    <property type="entry name" value="EF_Hand_1_Ca_BS"/>
</dbReference>
<dbReference type="PROSITE" id="PS50222">
    <property type="entry name" value="EF_HAND_2"/>
    <property type="match status" value="3"/>
</dbReference>
<dbReference type="AlphaFoldDB" id="A0A0N8K2Y6"/>
<dbReference type="PANTHER" id="PTHR23055:SF165">
    <property type="entry name" value="CALSENILIN"/>
    <property type="match status" value="1"/>
</dbReference>
<evidence type="ECO:0000256" key="6">
    <source>
        <dbReference type="ARBA" id="ARBA00023288"/>
    </source>
</evidence>
<name>A0A0N8K2Y6_SCLFO</name>
<evidence type="ECO:0000256" key="5">
    <source>
        <dbReference type="ARBA" id="ARBA00022837"/>
    </source>
</evidence>
<reference evidence="10 11" key="1">
    <citation type="submission" date="2015-08" db="EMBL/GenBank/DDBJ databases">
        <title>The genome of the Asian arowana (Scleropages formosus).</title>
        <authorList>
            <person name="Tan M.H."/>
            <person name="Gan H.M."/>
            <person name="Croft L.J."/>
            <person name="Austin C.M."/>
        </authorList>
    </citation>
    <scope>NUCLEOTIDE SEQUENCE [LARGE SCALE GENOMIC DNA]</scope>
    <source>
        <strain evidence="10">Aro1</strain>
    </source>
</reference>
<comment type="caution">
    <text evidence="10">The sequence shown here is derived from an EMBL/GenBank/DDBJ whole genome shotgun (WGS) entry which is preliminary data.</text>
</comment>
<evidence type="ECO:0000256" key="8">
    <source>
        <dbReference type="SAM" id="MobiDB-lite"/>
    </source>
</evidence>
<keyword evidence="6" id="KW-0449">Lipoprotein</keyword>
<keyword evidence="3" id="KW-0479">Metal-binding</keyword>
<dbReference type="Proteomes" id="UP000034805">
    <property type="component" value="Unassembled WGS sequence"/>
</dbReference>
<feature type="compositionally biased region" description="Low complexity" evidence="8">
    <location>
        <begin position="314"/>
        <end position="323"/>
    </location>
</feature>
<proteinExistence type="inferred from homology"/>